<sequence length="758" mass="80310">MRIICGAARTTGAGVAPFHSLSVRQQLEFKVANRISGVTWTRIRAFLGGASSGLASREALRRDTDLAAGEERNRVTTSAAGAFLLSPRAAVQALLDDIVRSERFLECPVSEEWRSSRGREPTAVVAAADASGNTAAAASLSDSSDWADEQESECESSTSGGRVSPSGADDRGCGGGGGPSDLPPAAGDGSTCCRGGPSEPRSGVDGSGTPSGGERSAPCSDEGATTPNPAMPAVQLCFGMDKGGRQSTVKVYLGIANQPHPASVGNSIVLGVFPCKTDDYEALESICAVWLADIEELRANGLRVRGRQRSVCLIMTGDFLWMSMMSGHDGPSCRRPCLWCTALAWPTAKNAAEVQKFGCTQDGSRCNGRRRTARHAERMREAYANGDNKTRPTPLSPWRHLSIVRSPLLIIDPSDIAPMVLHLTLGITARLLLLAAETFAAERGEDGAPDFCAALGTLLREEAGVAPAPYFGGAFEGAECHRITRKLARVCDLLASRAPGPRADALRRSYALWDEIVPILNRATVIPVSEIAAFERATASFVDGLAEPFPWLRVSPKLHVLCCHAAPFLRRFGSLGRYSEQALEALHGQFNRDAERCTAPTFLGSCRAYVQLSALGRAPGADAHNNGPRRQSAAPGARVAKRTDDKRTRANRQAAGMIVSTDACREKQEADMAAWAEGLATRATTTIRAYNRRVQARLSTRPAPVGRPGAGSAAVTGESATVEGESTAAEVGGDDGLLDDADTDFFMGLLGWSFPGRD</sequence>
<feature type="compositionally biased region" description="Acidic residues" evidence="1">
    <location>
        <begin position="145"/>
        <end position="154"/>
    </location>
</feature>
<evidence type="ECO:0000313" key="2">
    <source>
        <dbReference type="EMBL" id="OSX69839.1"/>
    </source>
</evidence>
<feature type="region of interest" description="Disordered" evidence="1">
    <location>
        <begin position="701"/>
        <end position="735"/>
    </location>
</feature>
<dbReference type="AlphaFoldDB" id="A0A1X6NMG1"/>
<name>A0A1X6NMG1_PORUM</name>
<feature type="region of interest" description="Disordered" evidence="1">
    <location>
        <begin position="620"/>
        <end position="652"/>
    </location>
</feature>
<keyword evidence="3" id="KW-1185">Reference proteome</keyword>
<feature type="compositionally biased region" description="Low complexity" evidence="1">
    <location>
        <begin position="135"/>
        <end position="144"/>
    </location>
</feature>
<organism evidence="2 3">
    <name type="scientific">Porphyra umbilicalis</name>
    <name type="common">Purple laver</name>
    <name type="synonym">Red alga</name>
    <dbReference type="NCBI Taxonomy" id="2786"/>
    <lineage>
        <taxon>Eukaryota</taxon>
        <taxon>Rhodophyta</taxon>
        <taxon>Bangiophyceae</taxon>
        <taxon>Bangiales</taxon>
        <taxon>Bangiaceae</taxon>
        <taxon>Porphyra</taxon>
    </lineage>
</organism>
<dbReference type="OrthoDB" id="10032694at2759"/>
<evidence type="ECO:0000313" key="3">
    <source>
        <dbReference type="Proteomes" id="UP000218209"/>
    </source>
</evidence>
<feature type="region of interest" description="Disordered" evidence="1">
    <location>
        <begin position="135"/>
        <end position="226"/>
    </location>
</feature>
<gene>
    <name evidence="2" type="ORF">BU14_1082s0002</name>
</gene>
<reference evidence="2 3" key="1">
    <citation type="submission" date="2017-03" db="EMBL/GenBank/DDBJ databases">
        <title>WGS assembly of Porphyra umbilicalis.</title>
        <authorList>
            <person name="Brawley S.H."/>
            <person name="Blouin N.A."/>
            <person name="Ficko-Blean E."/>
            <person name="Wheeler G.L."/>
            <person name="Lohr M."/>
            <person name="Goodson H.V."/>
            <person name="Jenkins J.W."/>
            <person name="Blaby-Haas C.E."/>
            <person name="Helliwell K.E."/>
            <person name="Chan C."/>
            <person name="Marriage T."/>
            <person name="Bhattacharya D."/>
            <person name="Klein A.S."/>
            <person name="Badis Y."/>
            <person name="Brodie J."/>
            <person name="Cao Y."/>
            <person name="Collen J."/>
            <person name="Dittami S.M."/>
            <person name="Gachon C.M."/>
            <person name="Green B.R."/>
            <person name="Karpowicz S."/>
            <person name="Kim J.W."/>
            <person name="Kudahl U."/>
            <person name="Lin S."/>
            <person name="Michel G."/>
            <person name="Mittag M."/>
            <person name="Olson B.J."/>
            <person name="Pangilinan J."/>
            <person name="Peng Y."/>
            <person name="Qiu H."/>
            <person name="Shu S."/>
            <person name="Singer J.T."/>
            <person name="Smith A.G."/>
            <person name="Sprecher B.N."/>
            <person name="Wagner V."/>
            <person name="Wang W."/>
            <person name="Wang Z.-Y."/>
            <person name="Yan J."/>
            <person name="Yarish C."/>
            <person name="Zoeuner-Riek S."/>
            <person name="Zhuang Y."/>
            <person name="Zou Y."/>
            <person name="Lindquist E.A."/>
            <person name="Grimwood J."/>
            <person name="Barry K."/>
            <person name="Rokhsar D.S."/>
            <person name="Schmutz J."/>
            <person name="Stiller J.W."/>
            <person name="Grossman A.R."/>
            <person name="Prochnik S.E."/>
        </authorList>
    </citation>
    <scope>NUCLEOTIDE SEQUENCE [LARGE SCALE GENOMIC DNA]</scope>
    <source>
        <strain evidence="2">4086291</strain>
    </source>
</reference>
<protein>
    <submittedName>
        <fullName evidence="2">Uncharacterized protein</fullName>
    </submittedName>
</protein>
<dbReference type="EMBL" id="KV919383">
    <property type="protein sequence ID" value="OSX69839.1"/>
    <property type="molecule type" value="Genomic_DNA"/>
</dbReference>
<dbReference type="PANTHER" id="PTHR31424">
    <property type="entry name" value="PROTEIN CBG23806"/>
    <property type="match status" value="1"/>
</dbReference>
<accession>A0A1X6NMG1</accession>
<dbReference type="Proteomes" id="UP000218209">
    <property type="component" value="Unassembled WGS sequence"/>
</dbReference>
<proteinExistence type="predicted"/>
<dbReference type="PANTHER" id="PTHR31424:SF3">
    <property type="entry name" value="RING-TYPE DOMAIN-CONTAINING PROTEIN"/>
    <property type="match status" value="1"/>
</dbReference>
<evidence type="ECO:0000256" key="1">
    <source>
        <dbReference type="SAM" id="MobiDB-lite"/>
    </source>
</evidence>